<protein>
    <submittedName>
        <fullName evidence="2">Uncharacterized protein</fullName>
    </submittedName>
</protein>
<evidence type="ECO:0000313" key="2">
    <source>
        <dbReference type="EMBL" id="SFL35209.1"/>
    </source>
</evidence>
<keyword evidence="3" id="KW-1185">Reference proteome</keyword>
<gene>
    <name evidence="1" type="ORF">SAMN04244571_04667</name>
    <name evidence="2" type="ORF">SAMN04244574_04047</name>
</gene>
<dbReference type="EMBL" id="FOSX01000102">
    <property type="protein sequence ID" value="SFL35209.1"/>
    <property type="molecule type" value="Genomic_DNA"/>
</dbReference>
<dbReference type="EMBL" id="FOKJ01000158">
    <property type="protein sequence ID" value="SFB64348.1"/>
    <property type="molecule type" value="Genomic_DNA"/>
</dbReference>
<evidence type="ECO:0000313" key="1">
    <source>
        <dbReference type="EMBL" id="SFB64348.1"/>
    </source>
</evidence>
<dbReference type="Proteomes" id="UP000198861">
    <property type="component" value="Unassembled WGS sequence"/>
</dbReference>
<evidence type="ECO:0000313" key="4">
    <source>
        <dbReference type="Proteomes" id="UP000199579"/>
    </source>
</evidence>
<accession>A0A1I4GZ16</accession>
<proteinExistence type="predicted"/>
<reference evidence="2 4" key="2">
    <citation type="submission" date="2016-10" db="EMBL/GenBank/DDBJ databases">
        <authorList>
            <person name="de Groot N.N."/>
        </authorList>
    </citation>
    <scope>NUCLEOTIDE SEQUENCE [LARGE SCALE GENOMIC DNA]</scope>
    <source>
        <strain evidence="2 4">DSM 381</strain>
    </source>
</reference>
<evidence type="ECO:0000313" key="3">
    <source>
        <dbReference type="Proteomes" id="UP000198861"/>
    </source>
</evidence>
<dbReference type="Proteomes" id="UP000199579">
    <property type="component" value="Unassembled WGS sequence"/>
</dbReference>
<organism evidence="2 4">
    <name type="scientific">Azotobacter beijerinckii</name>
    <dbReference type="NCBI Taxonomy" id="170623"/>
    <lineage>
        <taxon>Bacteria</taxon>
        <taxon>Pseudomonadati</taxon>
        <taxon>Pseudomonadota</taxon>
        <taxon>Gammaproteobacteria</taxon>
        <taxon>Pseudomonadales</taxon>
        <taxon>Pseudomonadaceae</taxon>
        <taxon>Azotobacter</taxon>
    </lineage>
</organism>
<sequence length="212" mass="23571">MAVVAPPRRWVQTPQRAYSYFPTMSANSRFALEDQTEVCSLSRKVMSQPLSVPLQHGVRLLRPLLPALPTAFLTVCLPRGQRYGLTTFPACHTTGLGPAFLPGTIMATYSHIPRKQPIPHRLVHACQSFWHVFSNDIHQQFTCVALTSQPSASTRYDSELLPPASRPKGTHTGGYIVRRASYPTVTSEACLHRLPLVAQRVRYHSILAMAGQ</sequence>
<dbReference type="AlphaFoldDB" id="A0A1I4GZ16"/>
<name>A0A1I4GZ16_9GAMM</name>
<reference evidence="1 3" key="1">
    <citation type="submission" date="2016-10" db="EMBL/GenBank/DDBJ databases">
        <authorList>
            <person name="Varghese N."/>
            <person name="Submissions S."/>
        </authorList>
    </citation>
    <scope>NUCLEOTIDE SEQUENCE [LARGE SCALE GENOMIC DNA]</scope>
    <source>
        <strain evidence="1 3">DSM 282</strain>
    </source>
</reference>